<feature type="region of interest" description="Disordered" evidence="1">
    <location>
        <begin position="76"/>
        <end position="173"/>
    </location>
</feature>
<feature type="compositionally biased region" description="Polar residues" evidence="1">
    <location>
        <begin position="240"/>
        <end position="255"/>
    </location>
</feature>
<organism evidence="4">
    <name type="scientific">Gongylonema pulchrum</name>
    <dbReference type="NCBI Taxonomy" id="637853"/>
    <lineage>
        <taxon>Eukaryota</taxon>
        <taxon>Metazoa</taxon>
        <taxon>Ecdysozoa</taxon>
        <taxon>Nematoda</taxon>
        <taxon>Chromadorea</taxon>
        <taxon>Rhabditida</taxon>
        <taxon>Spirurina</taxon>
        <taxon>Spiruromorpha</taxon>
        <taxon>Spiruroidea</taxon>
        <taxon>Gongylonematidae</taxon>
        <taxon>Gongylonema</taxon>
    </lineage>
</organism>
<evidence type="ECO:0000313" key="2">
    <source>
        <dbReference type="EMBL" id="VDK60938.1"/>
    </source>
</evidence>
<proteinExistence type="predicted"/>
<dbReference type="WBParaSite" id="GPUH_0000814201-mRNA-1">
    <property type="protein sequence ID" value="GPUH_0000814201-mRNA-1"/>
    <property type="gene ID" value="GPUH_0000814201"/>
</dbReference>
<feature type="region of interest" description="Disordered" evidence="1">
    <location>
        <begin position="236"/>
        <end position="269"/>
    </location>
</feature>
<evidence type="ECO:0000313" key="4">
    <source>
        <dbReference type="WBParaSite" id="GPUH_0000814201-mRNA-1"/>
    </source>
</evidence>
<accession>A0A183DHE2</accession>
<dbReference type="EMBL" id="UYRT01022886">
    <property type="protein sequence ID" value="VDK60938.1"/>
    <property type="molecule type" value="Genomic_DNA"/>
</dbReference>
<evidence type="ECO:0000256" key="1">
    <source>
        <dbReference type="SAM" id="MobiDB-lite"/>
    </source>
</evidence>
<reference evidence="2 3" key="2">
    <citation type="submission" date="2018-11" db="EMBL/GenBank/DDBJ databases">
        <authorList>
            <consortium name="Pathogen Informatics"/>
        </authorList>
    </citation>
    <scope>NUCLEOTIDE SEQUENCE [LARGE SCALE GENOMIC DNA]</scope>
</reference>
<dbReference type="AlphaFoldDB" id="A0A183DHE2"/>
<dbReference type="Proteomes" id="UP000271098">
    <property type="component" value="Unassembled WGS sequence"/>
</dbReference>
<evidence type="ECO:0000313" key="3">
    <source>
        <dbReference type="Proteomes" id="UP000271098"/>
    </source>
</evidence>
<sequence length="297" mass="33203">MLRAKALSPSKQSVTENEREAIWIEGAEPGRASSPPGISPTGYSYQSSAAYESDVPEKGEQWSTQYSYGGNYKHSQGQHWGTGHTNHYTTDDTGPAVDSDITNPGVYSPPVQVQEQLKNQAQQPSYIITNTESVPESEITNPETYGPIVQQVQEQSKSQAQQPARSYGTEEGWANVPKAFVYDEQGSNQTTQRTTPKLGFYGNEVKSWPSWPARNISWPNWVPIKGDRYEKQPAPWWEKGSQQEQRAPVFSWTSSDGKKGKRNEKPYWSGSVGWTGDLGGFDEVPLPPWSPKYYSDN</sequence>
<feature type="compositionally biased region" description="Polar residues" evidence="1">
    <location>
        <begin position="111"/>
        <end position="143"/>
    </location>
</feature>
<name>A0A183DHE2_9BILA</name>
<reference evidence="4" key="1">
    <citation type="submission" date="2016-06" db="UniProtKB">
        <authorList>
            <consortium name="WormBaseParasite"/>
        </authorList>
    </citation>
    <scope>IDENTIFICATION</scope>
</reference>
<keyword evidence="3" id="KW-1185">Reference proteome</keyword>
<feature type="compositionally biased region" description="Polar residues" evidence="1">
    <location>
        <begin position="41"/>
        <end position="50"/>
    </location>
</feature>
<feature type="compositionally biased region" description="Low complexity" evidence="1">
    <location>
        <begin position="149"/>
        <end position="162"/>
    </location>
</feature>
<protein>
    <submittedName>
        <fullName evidence="4">BAT2_N domain-containing protein</fullName>
    </submittedName>
</protein>
<feature type="region of interest" description="Disordered" evidence="1">
    <location>
        <begin position="1"/>
        <end position="58"/>
    </location>
</feature>
<gene>
    <name evidence="2" type="ORF">GPUH_LOCUS8132</name>
</gene>
<feature type="compositionally biased region" description="Polar residues" evidence="1">
    <location>
        <begin position="76"/>
        <end position="92"/>
    </location>
</feature>
<dbReference type="OrthoDB" id="5816976at2759"/>